<dbReference type="Proteomes" id="UP001597375">
    <property type="component" value="Unassembled WGS sequence"/>
</dbReference>
<dbReference type="PANTHER" id="PTHR35889">
    <property type="entry name" value="CYCLOINULO-OLIGOSACCHARIDE FRUCTANOTRANSFERASE-RELATED"/>
    <property type="match status" value="1"/>
</dbReference>
<name>A0ABW5D4R9_9BACT</name>
<dbReference type="PANTHER" id="PTHR35889:SF3">
    <property type="entry name" value="F-BOX DOMAIN-CONTAINING PROTEIN"/>
    <property type="match status" value="1"/>
</dbReference>
<dbReference type="EMBL" id="JBHUIT010000002">
    <property type="protein sequence ID" value="MFD2255384.1"/>
    <property type="molecule type" value="Genomic_DNA"/>
</dbReference>
<evidence type="ECO:0000256" key="1">
    <source>
        <dbReference type="ARBA" id="ARBA00022729"/>
    </source>
</evidence>
<sequence length="1080" mass="121290">MIFKNTQWQLWQPLLLVVLLAGCKEKTIVFHHETAEKPAKVSGEMILPEEISFNEHIQPILSEYCYHCHGPDAGTRRPDKEPLRLDVEEDAFQVRDFGAPVIVKGKPEESELIKLIKSTDQGDIMPPPESHKVMGKREIALLEKWILQGAEYEGHWSYEPISKPEPVENDWSGNPIDSFVLEKMAEAGLKPNPDEEVRRFHRRLSFDLTGLPPEPAETDRFAEAYRKDAEAAVSAEADRMLGTMQSAEQFARHWLDAARYADTHGIHIDNYRGIWPYRDWVVNAFHRNMPWDQFTKEQIAGDLLPSPTLDQQVATGFNRCLSTTGEGGAIAEEYEAIYAADRVDTVGAIWLGLTASCASCHDHKFDPFSTKEFYQLTAFFRNNTMPAMDRNAADHPPTIFVPIPDDREQFAQLSGKKRQLQGKLKNRRELAESDFQSWLVNAGKVQAPEPLDHTLVLHLPMNEGQGGIKGNVDGAEREWAADVERIDGPLGKAIVVSKSGIELGDIGGFARRDQVSYGGFVYFKGKPTGAIIAKMEASDDMPGWDLFIDRGKIGGHIIEKWQKSANRFLTRKPVQSGQWHHLMVTFDGTKPGYSTMKLYVDGEMIKGKPGPNSLEGEISNSVPLRLGSREGGRACLSEQVALQDFRMYRRVLTQAEIAKIANSQKISYWISLPEEQRTKKQTESLFEHFLATADKESMEISNQIGAVDKELAPYLERGSTTLVFEEKKNEKPFAHVLVRGAYSSLGEKVFPDTPAMLPPMSKDVPKNRLGLAEWLNDPANPLPARVTMNRLWSYVFGTGLVPTTGDFGIMGERPSHPKLLDWLASEFIASGWDYRHMAKLIVMSKTYRQSGVVSPEKLEADPANRLLSRGPRIRLEAEQIRDMALHSAELLSLKVGGAPVKPYQPEGIWEAVAMPQSNTRHYKQDSGEALYRRSIYTFWKRTAAPPAMEILNAPTRETFCVRRDVTNTPLQALALMNDPQFVEAGRVLAENAVERGEDFDAGLDHISLRLLDRRLNEVERSFVKETYQAAEKYYGENPDEAELAIAVGETKPDGKLPAPELAAWTLVAGQLFNLDETITK</sequence>
<keyword evidence="2" id="KW-1015">Disulfide bond</keyword>
<organism evidence="4 5">
    <name type="scientific">Luteolibacter algae</name>
    <dbReference type="NCBI Taxonomy" id="454151"/>
    <lineage>
        <taxon>Bacteria</taxon>
        <taxon>Pseudomonadati</taxon>
        <taxon>Verrucomicrobiota</taxon>
        <taxon>Verrucomicrobiia</taxon>
        <taxon>Verrucomicrobiales</taxon>
        <taxon>Verrucomicrobiaceae</taxon>
        <taxon>Luteolibacter</taxon>
    </lineage>
</organism>
<dbReference type="PROSITE" id="PS51257">
    <property type="entry name" value="PROKAR_LIPOPROTEIN"/>
    <property type="match status" value="1"/>
</dbReference>
<comment type="caution">
    <text evidence="4">The sequence shown here is derived from an EMBL/GenBank/DDBJ whole genome shotgun (WGS) entry which is preliminary data.</text>
</comment>
<dbReference type="InterPro" id="IPR011444">
    <property type="entry name" value="DUF1549"/>
</dbReference>
<accession>A0ABW5D4R9</accession>
<gene>
    <name evidence="4" type="ORF">ACFSSA_01735</name>
</gene>
<dbReference type="Pfam" id="PF07635">
    <property type="entry name" value="PSCyt1"/>
    <property type="match status" value="1"/>
</dbReference>
<dbReference type="SUPFAM" id="SSF46626">
    <property type="entry name" value="Cytochrome c"/>
    <property type="match status" value="1"/>
</dbReference>
<protein>
    <submittedName>
        <fullName evidence="4">DUF1553 domain-containing protein</fullName>
    </submittedName>
</protein>
<dbReference type="SUPFAM" id="SSF49899">
    <property type="entry name" value="Concanavalin A-like lectins/glucanases"/>
    <property type="match status" value="1"/>
</dbReference>
<dbReference type="RefSeq" id="WP_386818043.1">
    <property type="nucleotide sequence ID" value="NZ_JBHUIT010000002.1"/>
</dbReference>
<keyword evidence="5" id="KW-1185">Reference proteome</keyword>
<evidence type="ECO:0000313" key="5">
    <source>
        <dbReference type="Proteomes" id="UP001597375"/>
    </source>
</evidence>
<dbReference type="Pfam" id="PF07583">
    <property type="entry name" value="PSCyt2"/>
    <property type="match status" value="1"/>
</dbReference>
<dbReference type="InterPro" id="IPR006558">
    <property type="entry name" value="LamG-like"/>
</dbReference>
<dbReference type="Pfam" id="PF07587">
    <property type="entry name" value="PSD1"/>
    <property type="match status" value="1"/>
</dbReference>
<proteinExistence type="predicted"/>
<dbReference type="InterPro" id="IPR011429">
    <property type="entry name" value="Cyt_c_Planctomycete-type"/>
</dbReference>
<dbReference type="InterPro" id="IPR013320">
    <property type="entry name" value="ConA-like_dom_sf"/>
</dbReference>
<evidence type="ECO:0000256" key="2">
    <source>
        <dbReference type="ARBA" id="ARBA00023157"/>
    </source>
</evidence>
<reference evidence="5" key="1">
    <citation type="journal article" date="2019" name="Int. J. Syst. Evol. Microbiol.">
        <title>The Global Catalogue of Microorganisms (GCM) 10K type strain sequencing project: providing services to taxonomists for standard genome sequencing and annotation.</title>
        <authorList>
            <consortium name="The Broad Institute Genomics Platform"/>
            <consortium name="The Broad Institute Genome Sequencing Center for Infectious Disease"/>
            <person name="Wu L."/>
            <person name="Ma J."/>
        </authorList>
    </citation>
    <scope>NUCLEOTIDE SEQUENCE [LARGE SCALE GENOMIC DNA]</scope>
    <source>
        <strain evidence="5">CGMCC 4.7106</strain>
    </source>
</reference>
<feature type="domain" description="LamG-like jellyroll fold" evidence="3">
    <location>
        <begin position="507"/>
        <end position="655"/>
    </location>
</feature>
<dbReference type="SMART" id="SM00560">
    <property type="entry name" value="LamGL"/>
    <property type="match status" value="1"/>
</dbReference>
<dbReference type="Gene3D" id="2.60.120.200">
    <property type="match status" value="1"/>
</dbReference>
<dbReference type="InterPro" id="IPR036909">
    <property type="entry name" value="Cyt_c-like_dom_sf"/>
</dbReference>
<dbReference type="InterPro" id="IPR022655">
    <property type="entry name" value="DUF1553"/>
</dbReference>
<dbReference type="Pfam" id="PF13385">
    <property type="entry name" value="Laminin_G_3"/>
    <property type="match status" value="1"/>
</dbReference>
<evidence type="ECO:0000313" key="4">
    <source>
        <dbReference type="EMBL" id="MFD2255384.1"/>
    </source>
</evidence>
<keyword evidence="1" id="KW-0732">Signal</keyword>
<evidence type="ECO:0000259" key="3">
    <source>
        <dbReference type="SMART" id="SM00560"/>
    </source>
</evidence>